<evidence type="ECO:0000256" key="1">
    <source>
        <dbReference type="SAM" id="MobiDB-lite"/>
    </source>
</evidence>
<name>A0ABN9TMU2_9DINO</name>
<feature type="region of interest" description="Disordered" evidence="1">
    <location>
        <begin position="102"/>
        <end position="123"/>
    </location>
</feature>
<organism evidence="2 3">
    <name type="scientific">Prorocentrum cordatum</name>
    <dbReference type="NCBI Taxonomy" id="2364126"/>
    <lineage>
        <taxon>Eukaryota</taxon>
        <taxon>Sar</taxon>
        <taxon>Alveolata</taxon>
        <taxon>Dinophyceae</taxon>
        <taxon>Prorocentrales</taxon>
        <taxon>Prorocentraceae</taxon>
        <taxon>Prorocentrum</taxon>
    </lineage>
</organism>
<comment type="caution">
    <text evidence="2">The sequence shown here is derived from an EMBL/GenBank/DDBJ whole genome shotgun (WGS) entry which is preliminary data.</text>
</comment>
<dbReference type="Proteomes" id="UP001189429">
    <property type="component" value="Unassembled WGS sequence"/>
</dbReference>
<evidence type="ECO:0000313" key="2">
    <source>
        <dbReference type="EMBL" id="CAK0847064.1"/>
    </source>
</evidence>
<feature type="compositionally biased region" description="Basic and acidic residues" evidence="1">
    <location>
        <begin position="102"/>
        <end position="115"/>
    </location>
</feature>
<evidence type="ECO:0000313" key="3">
    <source>
        <dbReference type="Proteomes" id="UP001189429"/>
    </source>
</evidence>
<proteinExistence type="predicted"/>
<dbReference type="EMBL" id="CAUYUJ010014867">
    <property type="protein sequence ID" value="CAK0847064.1"/>
    <property type="molecule type" value="Genomic_DNA"/>
</dbReference>
<sequence length="123" mass="13619">MMPTSGPRTCAADLVGRLVRVEAKRLRESLGAELEEDDWDSYKDGFVSGMDGFEDVTEYHFVGYMTSVLVTVMAGSGGTQAELSPLQLRSLRKGDLVQVQRYRGEKQEEGGEWAERGNSSQSH</sequence>
<reference evidence="2" key="1">
    <citation type="submission" date="2023-10" db="EMBL/GenBank/DDBJ databases">
        <authorList>
            <person name="Chen Y."/>
            <person name="Shah S."/>
            <person name="Dougan E. K."/>
            <person name="Thang M."/>
            <person name="Chan C."/>
        </authorList>
    </citation>
    <scope>NUCLEOTIDE SEQUENCE [LARGE SCALE GENOMIC DNA]</scope>
</reference>
<protein>
    <submittedName>
        <fullName evidence="2">Uncharacterized protein</fullName>
    </submittedName>
</protein>
<keyword evidence="3" id="KW-1185">Reference proteome</keyword>
<accession>A0ABN9TMU2</accession>
<gene>
    <name evidence="2" type="ORF">PCOR1329_LOCUS40379</name>
</gene>